<evidence type="ECO:0000256" key="6">
    <source>
        <dbReference type="RuleBase" id="RU367102"/>
    </source>
</evidence>
<dbReference type="PANTHER" id="PTHR33109:SF7">
    <property type="entry name" value="EPIDERMAL PATTERNING FACTOR-LIKE PROTEIN 2"/>
    <property type="match status" value="1"/>
</dbReference>
<name>W1PRT3_AMBTC</name>
<evidence type="ECO:0000313" key="8">
    <source>
        <dbReference type="EMBL" id="ERN10426.1"/>
    </source>
</evidence>
<evidence type="ECO:0000256" key="4">
    <source>
        <dbReference type="ARBA" id="ARBA00022729"/>
    </source>
</evidence>
<dbReference type="eggNOG" id="ENOG502S846">
    <property type="taxonomic scope" value="Eukaryota"/>
</dbReference>
<comment type="subcellular location">
    <subcellularLocation>
        <location evidence="1 6">Secreted</location>
    </subcellularLocation>
</comment>
<evidence type="ECO:0000256" key="3">
    <source>
        <dbReference type="ARBA" id="ARBA00022525"/>
    </source>
</evidence>
<dbReference type="OMA" id="DISHAKM"/>
<keyword evidence="7" id="KW-0472">Membrane</keyword>
<gene>
    <name evidence="8" type="ORF">AMTR_s00026p00199790</name>
</gene>
<keyword evidence="3 6" id="KW-0964">Secreted</keyword>
<evidence type="ECO:0000256" key="5">
    <source>
        <dbReference type="ARBA" id="ARBA00023157"/>
    </source>
</evidence>
<evidence type="ECO:0000256" key="7">
    <source>
        <dbReference type="SAM" id="Phobius"/>
    </source>
</evidence>
<keyword evidence="5" id="KW-1015">Disulfide bond</keyword>
<comment type="similarity">
    <text evidence="2 6">Belongs to the plant cysteine rich small secretory peptide family. Epidermal patterning factor subfamily.</text>
</comment>
<organism evidence="8 9">
    <name type="scientific">Amborella trichopoda</name>
    <dbReference type="NCBI Taxonomy" id="13333"/>
    <lineage>
        <taxon>Eukaryota</taxon>
        <taxon>Viridiplantae</taxon>
        <taxon>Streptophyta</taxon>
        <taxon>Embryophyta</taxon>
        <taxon>Tracheophyta</taxon>
        <taxon>Spermatophyta</taxon>
        <taxon>Magnoliopsida</taxon>
        <taxon>Amborellales</taxon>
        <taxon>Amborellaceae</taxon>
        <taxon>Amborella</taxon>
    </lineage>
</organism>
<dbReference type="Proteomes" id="UP000017836">
    <property type="component" value="Unassembled WGS sequence"/>
</dbReference>
<keyword evidence="9" id="KW-1185">Reference proteome</keyword>
<dbReference type="PANTHER" id="PTHR33109">
    <property type="entry name" value="EPIDERMAL PATTERNING FACTOR-LIKE PROTEIN 4"/>
    <property type="match status" value="1"/>
</dbReference>
<dbReference type="Pfam" id="PF17181">
    <property type="entry name" value="EPF"/>
    <property type="match status" value="1"/>
</dbReference>
<feature type="transmembrane region" description="Helical" evidence="7">
    <location>
        <begin position="12"/>
        <end position="30"/>
    </location>
</feature>
<keyword evidence="6" id="KW-0217">Developmental protein</keyword>
<dbReference type="InterPro" id="IPR039455">
    <property type="entry name" value="EPFL"/>
</dbReference>
<keyword evidence="4" id="KW-0732">Signal</keyword>
<sequence length="133" mass="14942">MGNSRRIHSCRHLLHLIHFILVLNTVKIIVTVEGSRTNSKLDISHAKMGGVERGNMRQVPGGLKAQIGSRPPRCEKKCILCGHCEPILVPAFPQYKSGRRHAALVSFSSRFEDSSNYKPMNWKCKCGNMIFNP</sequence>
<evidence type="ECO:0000256" key="2">
    <source>
        <dbReference type="ARBA" id="ARBA00008127"/>
    </source>
</evidence>
<protein>
    <recommendedName>
        <fullName evidence="6">Epidermal patterning factor-like protein</fullName>
    </recommendedName>
</protein>
<dbReference type="EMBL" id="KI392852">
    <property type="protein sequence ID" value="ERN10426.1"/>
    <property type="molecule type" value="Genomic_DNA"/>
</dbReference>
<dbReference type="AlphaFoldDB" id="W1PRT3"/>
<keyword evidence="7" id="KW-0812">Transmembrane</keyword>
<dbReference type="HOGENOM" id="CLU_135272_0_0_1"/>
<dbReference type="OrthoDB" id="614712at2759"/>
<evidence type="ECO:0000313" key="9">
    <source>
        <dbReference type="Proteomes" id="UP000017836"/>
    </source>
</evidence>
<comment type="function">
    <text evidence="6">Controls stomatal patterning.</text>
</comment>
<dbReference type="Gramene" id="ERN10426">
    <property type="protein sequence ID" value="ERN10426"/>
    <property type="gene ID" value="AMTR_s00026p00199790"/>
</dbReference>
<reference evidence="9" key="1">
    <citation type="journal article" date="2013" name="Science">
        <title>The Amborella genome and the evolution of flowering plants.</title>
        <authorList>
            <consortium name="Amborella Genome Project"/>
        </authorList>
    </citation>
    <scope>NUCLEOTIDE SEQUENCE [LARGE SCALE GENOMIC DNA]</scope>
</reference>
<dbReference type="GO" id="GO:0005576">
    <property type="term" value="C:extracellular region"/>
    <property type="evidence" value="ECO:0007669"/>
    <property type="project" value="UniProtKB-SubCell"/>
</dbReference>
<dbReference type="GO" id="GO:0010052">
    <property type="term" value="P:guard cell differentiation"/>
    <property type="evidence" value="ECO:0000318"/>
    <property type="project" value="GO_Central"/>
</dbReference>
<dbReference type="KEGG" id="atr:18438599"/>
<proteinExistence type="inferred from homology"/>
<evidence type="ECO:0000256" key="1">
    <source>
        <dbReference type="ARBA" id="ARBA00004613"/>
    </source>
</evidence>
<keyword evidence="7" id="KW-1133">Transmembrane helix</keyword>
<accession>W1PRT3</accession>